<evidence type="ECO:0000256" key="1">
    <source>
        <dbReference type="ARBA" id="ARBA00004162"/>
    </source>
</evidence>
<keyword evidence="5" id="KW-1133">Transmembrane helix</keyword>
<dbReference type="GO" id="GO:0022857">
    <property type="term" value="F:transmembrane transporter activity"/>
    <property type="evidence" value="ECO:0007669"/>
    <property type="project" value="InterPro"/>
</dbReference>
<dbReference type="EMBL" id="FOLE01000002">
    <property type="protein sequence ID" value="SFB94251.1"/>
    <property type="molecule type" value="Genomic_DNA"/>
</dbReference>
<keyword evidence="6" id="KW-0472">Membrane</keyword>
<dbReference type="InterPro" id="IPR003400">
    <property type="entry name" value="ExbD"/>
</dbReference>
<keyword evidence="7" id="KW-0813">Transport</keyword>
<dbReference type="RefSeq" id="WP_091508011.1">
    <property type="nucleotide sequence ID" value="NZ_FOLE01000002.1"/>
</dbReference>
<accession>A0A1I1F4N8</accession>
<dbReference type="Proteomes" id="UP000199514">
    <property type="component" value="Unassembled WGS sequence"/>
</dbReference>
<keyword evidence="9" id="KW-1185">Reference proteome</keyword>
<evidence type="ECO:0000256" key="7">
    <source>
        <dbReference type="RuleBase" id="RU003879"/>
    </source>
</evidence>
<sequence length="204" mass="22403">MAKVKIPRKSISLDMTAMSDMAFLLLTFFILTSQFKPEEPVVVDTPSSISDIPIPDSDIMTISIGKKGEVFFGVDAQPTRVKMLQAIGDRYGIAFTEAEQQKFSLLPSVGVPVAQLKQLLTMDGSERNKPGTQPGIPCDSAANELRDWIAYARYSHPKGLRVAIKGDRDANFSVAKTVIATLQDQNYNRINLITGAEARPKITE</sequence>
<evidence type="ECO:0000256" key="3">
    <source>
        <dbReference type="ARBA" id="ARBA00022475"/>
    </source>
</evidence>
<evidence type="ECO:0000256" key="5">
    <source>
        <dbReference type="ARBA" id="ARBA00022989"/>
    </source>
</evidence>
<dbReference type="Pfam" id="PF02472">
    <property type="entry name" value="ExbD"/>
    <property type="match status" value="1"/>
</dbReference>
<keyword evidence="4 7" id="KW-0812">Transmembrane</keyword>
<dbReference type="GO" id="GO:0015031">
    <property type="term" value="P:protein transport"/>
    <property type="evidence" value="ECO:0007669"/>
    <property type="project" value="UniProtKB-KW"/>
</dbReference>
<evidence type="ECO:0000256" key="6">
    <source>
        <dbReference type="ARBA" id="ARBA00023136"/>
    </source>
</evidence>
<protein>
    <submittedName>
        <fullName evidence="8">Biopolymer transport protein ExbD/TolR</fullName>
    </submittedName>
</protein>
<dbReference type="PANTHER" id="PTHR30558">
    <property type="entry name" value="EXBD MEMBRANE COMPONENT OF PMF-DRIVEN MACROMOLECULE IMPORT SYSTEM"/>
    <property type="match status" value="1"/>
</dbReference>
<keyword evidence="3" id="KW-1003">Cell membrane</keyword>
<keyword evidence="7" id="KW-0653">Protein transport</keyword>
<evidence type="ECO:0000313" key="8">
    <source>
        <dbReference type="EMBL" id="SFB94251.1"/>
    </source>
</evidence>
<gene>
    <name evidence="8" type="ORF">SAMN05421780_10247</name>
</gene>
<dbReference type="STRING" id="927664.SAMN05421780_10247"/>
<evidence type="ECO:0000256" key="2">
    <source>
        <dbReference type="ARBA" id="ARBA00005811"/>
    </source>
</evidence>
<comment type="similarity">
    <text evidence="2 7">Belongs to the ExbD/TolR family.</text>
</comment>
<evidence type="ECO:0000256" key="4">
    <source>
        <dbReference type="ARBA" id="ARBA00022692"/>
    </source>
</evidence>
<name>A0A1I1F4N8_9BACT</name>
<organism evidence="8 9">
    <name type="scientific">Flexibacter flexilis DSM 6793</name>
    <dbReference type="NCBI Taxonomy" id="927664"/>
    <lineage>
        <taxon>Bacteria</taxon>
        <taxon>Pseudomonadati</taxon>
        <taxon>Bacteroidota</taxon>
        <taxon>Cytophagia</taxon>
        <taxon>Cytophagales</taxon>
        <taxon>Flexibacteraceae</taxon>
        <taxon>Flexibacter</taxon>
    </lineage>
</organism>
<dbReference type="PANTHER" id="PTHR30558:SF3">
    <property type="entry name" value="BIOPOLYMER TRANSPORT PROTEIN EXBD-RELATED"/>
    <property type="match status" value="1"/>
</dbReference>
<dbReference type="GO" id="GO:0005886">
    <property type="term" value="C:plasma membrane"/>
    <property type="evidence" value="ECO:0007669"/>
    <property type="project" value="UniProtKB-SubCell"/>
</dbReference>
<comment type="subcellular location">
    <subcellularLocation>
        <location evidence="1">Cell membrane</location>
        <topology evidence="1">Single-pass membrane protein</topology>
    </subcellularLocation>
    <subcellularLocation>
        <location evidence="7">Cell membrane</location>
        <topology evidence="7">Single-pass type II membrane protein</topology>
    </subcellularLocation>
</comment>
<evidence type="ECO:0000313" key="9">
    <source>
        <dbReference type="Proteomes" id="UP000199514"/>
    </source>
</evidence>
<reference evidence="8 9" key="1">
    <citation type="submission" date="2016-10" db="EMBL/GenBank/DDBJ databases">
        <authorList>
            <person name="de Groot N.N."/>
        </authorList>
    </citation>
    <scope>NUCLEOTIDE SEQUENCE [LARGE SCALE GENOMIC DNA]</scope>
    <source>
        <strain evidence="8 9">DSM 6793</strain>
    </source>
</reference>
<dbReference type="AlphaFoldDB" id="A0A1I1F4N8"/>
<proteinExistence type="inferred from homology"/>
<dbReference type="OrthoDB" id="9793581at2"/>